<dbReference type="SUPFAM" id="SSF52980">
    <property type="entry name" value="Restriction endonuclease-like"/>
    <property type="match status" value="1"/>
</dbReference>
<dbReference type="GO" id="GO:0015666">
    <property type="term" value="F:restriction endodeoxyribonuclease activity"/>
    <property type="evidence" value="ECO:0007669"/>
    <property type="project" value="TreeGrafter"/>
</dbReference>
<dbReference type="SUPFAM" id="SSF53335">
    <property type="entry name" value="S-adenosyl-L-methionine-dependent methyltransferases"/>
    <property type="match status" value="2"/>
</dbReference>
<protein>
    <submittedName>
        <fullName evidence="7">Restriction endonuclease</fullName>
    </submittedName>
</protein>
<keyword evidence="7" id="KW-0255">Endonuclease</keyword>
<dbReference type="Pfam" id="PF04471">
    <property type="entry name" value="Mrr_cat"/>
    <property type="match status" value="1"/>
</dbReference>
<dbReference type="Proteomes" id="UP000190140">
    <property type="component" value="Unassembled WGS sequence"/>
</dbReference>
<dbReference type="REBASE" id="200252">
    <property type="entry name" value="Cth7309ORF18090P"/>
</dbReference>
<dbReference type="PANTHER" id="PTHR30015">
    <property type="entry name" value="MRR RESTRICTION SYSTEM PROTEIN"/>
    <property type="match status" value="1"/>
</dbReference>
<evidence type="ECO:0000259" key="6">
    <source>
        <dbReference type="Pfam" id="PF04471"/>
    </source>
</evidence>
<dbReference type="Gene3D" id="3.40.50.150">
    <property type="entry name" value="Vaccinia Virus protein VP39"/>
    <property type="match status" value="2"/>
</dbReference>
<evidence type="ECO:0000256" key="1">
    <source>
        <dbReference type="ARBA" id="ARBA00006594"/>
    </source>
</evidence>
<name>A0A1V4I600_9FIRM</name>
<feature type="domain" description="Restriction endonuclease type IV Mrr" evidence="6">
    <location>
        <begin position="676"/>
        <end position="791"/>
    </location>
</feature>
<dbReference type="GO" id="GO:0032259">
    <property type="term" value="P:methylation"/>
    <property type="evidence" value="ECO:0007669"/>
    <property type="project" value="UniProtKB-KW"/>
</dbReference>
<dbReference type="InterPro" id="IPR011856">
    <property type="entry name" value="tRNA_endonuc-like_dom_sf"/>
</dbReference>
<dbReference type="InterPro" id="IPR002052">
    <property type="entry name" value="DNA_methylase_N6_adenine_CS"/>
</dbReference>
<dbReference type="EMBL" id="MZGW01000009">
    <property type="protein sequence ID" value="OPJ54997.1"/>
    <property type="molecule type" value="Genomic_DNA"/>
</dbReference>
<reference evidence="7 8" key="1">
    <citation type="submission" date="2017-03" db="EMBL/GenBank/DDBJ databases">
        <title>Genome sequence of Clostridium thermoalcaliphilum DSM 7309.</title>
        <authorList>
            <person name="Poehlein A."/>
            <person name="Daniel R."/>
        </authorList>
    </citation>
    <scope>NUCLEOTIDE SEQUENCE [LARGE SCALE GENOMIC DNA]</scope>
    <source>
        <strain evidence="7 8">DSM 7309</strain>
    </source>
</reference>
<dbReference type="GO" id="GO:0003677">
    <property type="term" value="F:DNA binding"/>
    <property type="evidence" value="ECO:0007669"/>
    <property type="project" value="InterPro"/>
</dbReference>
<dbReference type="OrthoDB" id="9800801at2"/>
<evidence type="ECO:0000259" key="5">
    <source>
        <dbReference type="Pfam" id="PF01555"/>
    </source>
</evidence>
<accession>A0A1V4I600</accession>
<evidence type="ECO:0000256" key="2">
    <source>
        <dbReference type="ARBA" id="ARBA00022603"/>
    </source>
</evidence>
<keyword evidence="2" id="KW-0489">Methyltransferase</keyword>
<dbReference type="GO" id="GO:0008170">
    <property type="term" value="F:N-methyltransferase activity"/>
    <property type="evidence" value="ECO:0007669"/>
    <property type="project" value="InterPro"/>
</dbReference>
<dbReference type="InterPro" id="IPR002941">
    <property type="entry name" value="DNA_methylase_N4/N6"/>
</dbReference>
<keyword evidence="4" id="KW-0680">Restriction system</keyword>
<dbReference type="STRING" id="29349.CLOTH_18090"/>
<dbReference type="Gene3D" id="3.40.1350.10">
    <property type="match status" value="1"/>
</dbReference>
<sequence>MQNNSYNAKVSNEILEKFSNLIKILDDESNSIPSIAKRAFNFKGRKSENIALKVLDYISTPESKICDPFMGSGSFVFASSMLGRETVGIELDNYTYNVIKTLHSKIDYDKLELMFQEIKSEIFNDVMYLYKTHCCGEVNYIKTLYFDPVSQEYFNPQPHREIVDGKNVKLYYKCPVCEDTSKTFSTEDEQKLSEVNSLDTSRFPDHELITNSRINITSSTGADRYDRNFSNRNKYALLLIQDKISSLPDCIEKDFIQHALVSALTLSKITQYGSSSDILYHVIQNKAQDMNVWYLFESKYNNMVAYNKYYCEQSPDKETLLSFANIMNGDYSTILSQPKFNQYFDVIYTDPPYTDQVPYLERNQLYRDWLFNFSDKNQFQLSKQMLDEEIVVTNAPSRREKDIKNYYESIDKMFSIFSKIIKTNGTVAFTLNLGKKKFFETFSKFIDFARKNGFEYIYRIDLAKNDPTLRKQSAWRDTLSTEMLIFFIKLDEDKAYWYKDDRNIELELGKLIYNQILKNNGITLTTAYKEVSRKILNKQVEDLTENEINRIRGLISEQFIIDPRTSMIYVDPDKLYLSIEDNTTLFNKLYDIVPILINNLLEKWGSFTLDDLYFEISSKVCNGDPNILAQILEDPSREKYIVNLIENYCNTDEKSSYTRKTRVSASPTEDAIDISMLDGYSFENVLKDLLTSEGFINVIRIGGAGDRGVDLRAKKINPQTGELEGYIFQAKRWIGNVGGEPIQRLHSMMVQYSAEIQHAICITTSDYTEHGKREAKSTGVEIVNGEELIERLNTAFPGKYYHGLLDFHNN</sequence>
<evidence type="ECO:0000256" key="4">
    <source>
        <dbReference type="ARBA" id="ARBA00022747"/>
    </source>
</evidence>
<organism evidence="7 8">
    <name type="scientific">Alkalithermobacter paradoxus</name>
    <dbReference type="NCBI Taxonomy" id="29349"/>
    <lineage>
        <taxon>Bacteria</taxon>
        <taxon>Bacillati</taxon>
        <taxon>Bacillota</taxon>
        <taxon>Clostridia</taxon>
        <taxon>Peptostreptococcales</taxon>
        <taxon>Tepidibacteraceae</taxon>
        <taxon>Alkalithermobacter</taxon>
    </lineage>
</organism>
<comment type="caution">
    <text evidence="7">The sequence shown here is derived from an EMBL/GenBank/DDBJ whole genome shotgun (WGS) entry which is preliminary data.</text>
</comment>
<dbReference type="GO" id="GO:0009307">
    <property type="term" value="P:DNA restriction-modification system"/>
    <property type="evidence" value="ECO:0007669"/>
    <property type="project" value="UniProtKB-KW"/>
</dbReference>
<dbReference type="InterPro" id="IPR011335">
    <property type="entry name" value="Restrct_endonuc-II-like"/>
</dbReference>
<gene>
    <name evidence="7" type="ORF">CLOTH_18090</name>
</gene>
<proteinExistence type="inferred from homology"/>
<evidence type="ECO:0000313" key="7">
    <source>
        <dbReference type="EMBL" id="OPJ54997.1"/>
    </source>
</evidence>
<evidence type="ECO:0000256" key="3">
    <source>
        <dbReference type="ARBA" id="ARBA00022679"/>
    </source>
</evidence>
<dbReference type="PANTHER" id="PTHR30015:SF7">
    <property type="entry name" value="TYPE IV METHYL-DIRECTED RESTRICTION ENZYME ECOKMRR"/>
    <property type="match status" value="1"/>
</dbReference>
<dbReference type="RefSeq" id="WP_079413278.1">
    <property type="nucleotide sequence ID" value="NZ_MZGW01000009.1"/>
</dbReference>
<dbReference type="PROSITE" id="PS00092">
    <property type="entry name" value="N6_MTASE"/>
    <property type="match status" value="1"/>
</dbReference>
<dbReference type="InterPro" id="IPR007560">
    <property type="entry name" value="Restrct_endonuc_IV_Mrr"/>
</dbReference>
<dbReference type="InterPro" id="IPR052906">
    <property type="entry name" value="Type_IV_Methyl-Rstrct_Enzyme"/>
</dbReference>
<keyword evidence="8" id="KW-1185">Reference proteome</keyword>
<keyword evidence="3" id="KW-0808">Transferase</keyword>
<keyword evidence="7" id="KW-0378">Hydrolase</keyword>
<dbReference type="Pfam" id="PF01555">
    <property type="entry name" value="N6_N4_Mtase"/>
    <property type="match status" value="1"/>
</dbReference>
<dbReference type="AlphaFoldDB" id="A0A1V4I600"/>
<keyword evidence="7" id="KW-0540">Nuclease</keyword>
<dbReference type="InterPro" id="IPR029063">
    <property type="entry name" value="SAM-dependent_MTases_sf"/>
</dbReference>
<comment type="similarity">
    <text evidence="1">Belongs to the N(4)/N(6)-methyltransferase family.</text>
</comment>
<evidence type="ECO:0000313" key="8">
    <source>
        <dbReference type="Proteomes" id="UP000190140"/>
    </source>
</evidence>
<feature type="domain" description="DNA methylase N-4/N-6" evidence="5">
    <location>
        <begin position="34"/>
        <end position="100"/>
    </location>
</feature>